<dbReference type="AlphaFoldDB" id="V6J452"/>
<accession>V6J452</accession>
<dbReference type="eggNOG" id="ENOG5033TID">
    <property type="taxonomic scope" value="Bacteria"/>
</dbReference>
<comment type="caution">
    <text evidence="2">The sequence shown here is derived from an EMBL/GenBank/DDBJ whole genome shotgun (WGS) entry which is preliminary data.</text>
</comment>
<dbReference type="RefSeq" id="WP_023510602.1">
    <property type="nucleotide sequence ID" value="NZ_AWTC01000011.1"/>
</dbReference>
<proteinExistence type="predicted"/>
<gene>
    <name evidence="2" type="ORF">P343_11795</name>
</gene>
<dbReference type="Pfam" id="PF06940">
    <property type="entry name" value="DUF1287"/>
    <property type="match status" value="1"/>
</dbReference>
<evidence type="ECO:0000313" key="3">
    <source>
        <dbReference type="Proteomes" id="UP000018296"/>
    </source>
</evidence>
<evidence type="ECO:0000256" key="1">
    <source>
        <dbReference type="SAM" id="Phobius"/>
    </source>
</evidence>
<keyword evidence="1" id="KW-1133">Transmembrane helix</keyword>
<sequence length="233" mass="26629">MKKRYKYLIVGFGVILVFSLSMIYLYLFHGFHDNQLFTGDADHDRMINQFDADADGDGIANLKDHDANNNGRSNMQDIVSGAKRLTGVLYDPLKGGHGNIGGRMGFIVCIDVPRIAYADAGIYLDQLMKDDYERHPDHYQTQKGTNTPATPYFYRRVRNVYDYAKANKMLIRKAGTPKVGDIVFYSRYHATLVVGVHSDGTYDEVEAHPKLIFVQEHKHKKWRPKDVARLLKQ</sequence>
<organism evidence="2 3">
    <name type="scientific">Sporolactobacillus laevolacticus DSM 442</name>
    <dbReference type="NCBI Taxonomy" id="1395513"/>
    <lineage>
        <taxon>Bacteria</taxon>
        <taxon>Bacillati</taxon>
        <taxon>Bacillota</taxon>
        <taxon>Bacilli</taxon>
        <taxon>Bacillales</taxon>
        <taxon>Sporolactobacillaceae</taxon>
        <taxon>Sporolactobacillus</taxon>
    </lineage>
</organism>
<keyword evidence="3" id="KW-1185">Reference proteome</keyword>
<reference evidence="2 3" key="1">
    <citation type="journal article" date="2013" name="Genome Announc.">
        <title>Genome Sequence of Sporolactobacillus laevolacticus DSM442, an Efficient Polymer-Grade D-Lactate Producer from Agricultural Waste Cottonseed as a Nitrogen Source.</title>
        <authorList>
            <person name="Wang H."/>
            <person name="Wang L."/>
            <person name="Ju J."/>
            <person name="Yu B."/>
            <person name="Ma Y."/>
        </authorList>
    </citation>
    <scope>NUCLEOTIDE SEQUENCE [LARGE SCALE GENOMIC DNA]</scope>
    <source>
        <strain evidence="2 3">DSM 442</strain>
    </source>
</reference>
<feature type="transmembrane region" description="Helical" evidence="1">
    <location>
        <begin position="7"/>
        <end position="27"/>
    </location>
</feature>
<keyword evidence="1" id="KW-0812">Transmembrane</keyword>
<dbReference type="STRING" id="1395513.P343_11795"/>
<evidence type="ECO:0008006" key="4">
    <source>
        <dbReference type="Google" id="ProtNLM"/>
    </source>
</evidence>
<dbReference type="Proteomes" id="UP000018296">
    <property type="component" value="Unassembled WGS sequence"/>
</dbReference>
<keyword evidence="1" id="KW-0472">Membrane</keyword>
<evidence type="ECO:0000313" key="2">
    <source>
        <dbReference type="EMBL" id="EST11499.1"/>
    </source>
</evidence>
<protein>
    <recommendedName>
        <fullName evidence="4">DUF1287 domain-containing protein</fullName>
    </recommendedName>
</protein>
<dbReference type="PATRIC" id="fig|1395513.3.peg.2388"/>
<dbReference type="EMBL" id="AWTC01000011">
    <property type="protein sequence ID" value="EST11499.1"/>
    <property type="molecule type" value="Genomic_DNA"/>
</dbReference>
<name>V6J452_9BACL</name>
<dbReference type="InterPro" id="IPR009706">
    <property type="entry name" value="DUF1287"/>
</dbReference>